<name>A0A382JV95_9ZZZZ</name>
<organism evidence="1">
    <name type="scientific">marine metagenome</name>
    <dbReference type="NCBI Taxonomy" id="408172"/>
    <lineage>
        <taxon>unclassified sequences</taxon>
        <taxon>metagenomes</taxon>
        <taxon>ecological metagenomes</taxon>
    </lineage>
</organism>
<reference evidence="1" key="1">
    <citation type="submission" date="2018-05" db="EMBL/GenBank/DDBJ databases">
        <authorList>
            <person name="Lanie J.A."/>
            <person name="Ng W.-L."/>
            <person name="Kazmierczak K.M."/>
            <person name="Andrzejewski T.M."/>
            <person name="Davidsen T.M."/>
            <person name="Wayne K.J."/>
            <person name="Tettelin H."/>
            <person name="Glass J.I."/>
            <person name="Rusch D."/>
            <person name="Podicherti R."/>
            <person name="Tsui H.-C.T."/>
            <person name="Winkler M.E."/>
        </authorList>
    </citation>
    <scope>NUCLEOTIDE SEQUENCE</scope>
</reference>
<dbReference type="AlphaFoldDB" id="A0A382JV95"/>
<accession>A0A382JV95</accession>
<proteinExistence type="predicted"/>
<gene>
    <name evidence="1" type="ORF">METZ01_LOCUS269258</name>
</gene>
<sequence>MAGEMVVVVWEHTLSKTLTETSHLTDL</sequence>
<protein>
    <submittedName>
        <fullName evidence="1">Uncharacterized protein</fullName>
    </submittedName>
</protein>
<evidence type="ECO:0000313" key="1">
    <source>
        <dbReference type="EMBL" id="SVC16404.1"/>
    </source>
</evidence>
<dbReference type="EMBL" id="UINC01076849">
    <property type="protein sequence ID" value="SVC16404.1"/>
    <property type="molecule type" value="Genomic_DNA"/>
</dbReference>